<dbReference type="GO" id="GO:0000160">
    <property type="term" value="P:phosphorelay signal transduction system"/>
    <property type="evidence" value="ECO:0007669"/>
    <property type="project" value="InterPro"/>
</dbReference>
<comment type="caution">
    <text evidence="6">The sequence shown here is derived from an EMBL/GenBank/DDBJ whole genome shotgun (WGS) entry which is preliminary data.</text>
</comment>
<proteinExistence type="predicted"/>
<dbReference type="Pfam" id="PF00072">
    <property type="entry name" value="Response_reg"/>
    <property type="match status" value="1"/>
</dbReference>
<dbReference type="Gene3D" id="3.40.50.2300">
    <property type="match status" value="1"/>
</dbReference>
<dbReference type="SMART" id="SM00448">
    <property type="entry name" value="REC"/>
    <property type="match status" value="1"/>
</dbReference>
<name>A0A4V1KJ76_9HYPH</name>
<keyword evidence="1 4" id="KW-0597">Phosphoprotein</keyword>
<dbReference type="InterPro" id="IPR011006">
    <property type="entry name" value="CheY-like_superfamily"/>
</dbReference>
<dbReference type="InterPro" id="IPR001789">
    <property type="entry name" value="Sig_transdc_resp-reg_receiver"/>
</dbReference>
<dbReference type="PROSITE" id="PS50110">
    <property type="entry name" value="RESPONSE_REGULATORY"/>
    <property type="match status" value="1"/>
</dbReference>
<evidence type="ECO:0000256" key="3">
    <source>
        <dbReference type="ARBA" id="ARBA00023163"/>
    </source>
</evidence>
<accession>A0A4V1KJ76</accession>
<evidence type="ECO:0000259" key="5">
    <source>
        <dbReference type="PROSITE" id="PS50110"/>
    </source>
</evidence>
<dbReference type="PANTHER" id="PTHR44591">
    <property type="entry name" value="STRESS RESPONSE REGULATOR PROTEIN 1"/>
    <property type="match status" value="1"/>
</dbReference>
<evidence type="ECO:0000313" key="6">
    <source>
        <dbReference type="EMBL" id="RXF73222.1"/>
    </source>
</evidence>
<gene>
    <name evidence="6" type="ORF">EK403_11980</name>
</gene>
<feature type="domain" description="Response regulatory" evidence="5">
    <location>
        <begin position="7"/>
        <end position="121"/>
    </location>
</feature>
<dbReference type="Proteomes" id="UP000289708">
    <property type="component" value="Unassembled WGS sequence"/>
</dbReference>
<evidence type="ECO:0000313" key="7">
    <source>
        <dbReference type="Proteomes" id="UP000289708"/>
    </source>
</evidence>
<dbReference type="AlphaFoldDB" id="A0A4V1KJ76"/>
<evidence type="ECO:0000256" key="1">
    <source>
        <dbReference type="ARBA" id="ARBA00022553"/>
    </source>
</evidence>
<feature type="modified residue" description="4-aspartylphosphate" evidence="4">
    <location>
        <position position="56"/>
    </location>
</feature>
<dbReference type="SUPFAM" id="SSF52172">
    <property type="entry name" value="CheY-like"/>
    <property type="match status" value="1"/>
</dbReference>
<keyword evidence="3" id="KW-0804">Transcription</keyword>
<reference evidence="6 7" key="1">
    <citation type="submission" date="2018-12" db="EMBL/GenBank/DDBJ databases">
        <title>bacterium Hansschlegelia zhihuaiae S113.</title>
        <authorList>
            <person name="He J."/>
        </authorList>
    </citation>
    <scope>NUCLEOTIDE SEQUENCE [LARGE SCALE GENOMIC DNA]</scope>
    <source>
        <strain evidence="6 7">S 113</strain>
    </source>
</reference>
<dbReference type="OrthoDB" id="9782655at2"/>
<dbReference type="InterPro" id="IPR050595">
    <property type="entry name" value="Bact_response_regulator"/>
</dbReference>
<dbReference type="PANTHER" id="PTHR44591:SF3">
    <property type="entry name" value="RESPONSE REGULATORY DOMAIN-CONTAINING PROTEIN"/>
    <property type="match status" value="1"/>
</dbReference>
<keyword evidence="7" id="KW-1185">Reference proteome</keyword>
<evidence type="ECO:0000256" key="2">
    <source>
        <dbReference type="ARBA" id="ARBA00023015"/>
    </source>
</evidence>
<dbReference type="EMBL" id="RYFI01000010">
    <property type="protein sequence ID" value="RXF73222.1"/>
    <property type="molecule type" value="Genomic_DNA"/>
</dbReference>
<evidence type="ECO:0000256" key="4">
    <source>
        <dbReference type="PROSITE-ProRule" id="PRU00169"/>
    </source>
</evidence>
<keyword evidence="2" id="KW-0805">Transcription regulation</keyword>
<sequence length="122" mass="13090">MSTASGAVLVVDDDHAVRRSLQFMLELEGLRVRAFASGAALLAEKDLPQCGCLVVDQLMPGMTGIELIQALRTRGWLLPIVMIAGNVTKDLKREARRCGAAAVVEKPLHGADLAGTIRELLK</sequence>
<protein>
    <submittedName>
        <fullName evidence="6">Response regulator</fullName>
    </submittedName>
</protein>
<organism evidence="6 7">
    <name type="scientific">Hansschlegelia zhihuaiae</name>
    <dbReference type="NCBI Taxonomy" id="405005"/>
    <lineage>
        <taxon>Bacteria</taxon>
        <taxon>Pseudomonadati</taxon>
        <taxon>Pseudomonadota</taxon>
        <taxon>Alphaproteobacteria</taxon>
        <taxon>Hyphomicrobiales</taxon>
        <taxon>Methylopilaceae</taxon>
        <taxon>Hansschlegelia</taxon>
    </lineage>
</organism>